<name>A0A2P2J0U1_RHIMU</name>
<organism evidence="1">
    <name type="scientific">Rhizophora mucronata</name>
    <name type="common">Asiatic mangrove</name>
    <dbReference type="NCBI Taxonomy" id="61149"/>
    <lineage>
        <taxon>Eukaryota</taxon>
        <taxon>Viridiplantae</taxon>
        <taxon>Streptophyta</taxon>
        <taxon>Embryophyta</taxon>
        <taxon>Tracheophyta</taxon>
        <taxon>Spermatophyta</taxon>
        <taxon>Magnoliopsida</taxon>
        <taxon>eudicotyledons</taxon>
        <taxon>Gunneridae</taxon>
        <taxon>Pentapetalae</taxon>
        <taxon>rosids</taxon>
        <taxon>fabids</taxon>
        <taxon>Malpighiales</taxon>
        <taxon>Rhizophoraceae</taxon>
        <taxon>Rhizophora</taxon>
    </lineage>
</organism>
<accession>A0A2P2J0U1</accession>
<dbReference type="AlphaFoldDB" id="A0A2P2J0U1"/>
<evidence type="ECO:0000313" key="1">
    <source>
        <dbReference type="EMBL" id="MBW87108.1"/>
    </source>
</evidence>
<dbReference type="EMBL" id="GGEC01006625">
    <property type="protein sequence ID" value="MBW87108.1"/>
    <property type="molecule type" value="Transcribed_RNA"/>
</dbReference>
<protein>
    <submittedName>
        <fullName evidence="1">Uncharacterized protein</fullName>
    </submittedName>
</protein>
<sequence length="24" mass="2863">MPRVQVILKVEQITNNLLFCSQWC</sequence>
<reference evidence="1" key="1">
    <citation type="submission" date="2018-02" db="EMBL/GenBank/DDBJ databases">
        <title>Rhizophora mucronata_Transcriptome.</title>
        <authorList>
            <person name="Meera S.P."/>
            <person name="Sreeshan A."/>
            <person name="Augustine A."/>
        </authorList>
    </citation>
    <scope>NUCLEOTIDE SEQUENCE</scope>
    <source>
        <tissue evidence="1">Leaf</tissue>
    </source>
</reference>
<proteinExistence type="predicted"/>